<dbReference type="EMBL" id="BNJQ01000007">
    <property type="protein sequence ID" value="GHP04473.1"/>
    <property type="molecule type" value="Genomic_DNA"/>
</dbReference>
<dbReference type="InterPro" id="IPR011989">
    <property type="entry name" value="ARM-like"/>
</dbReference>
<dbReference type="PROSITE" id="PS50176">
    <property type="entry name" value="ARM_REPEAT"/>
    <property type="match status" value="1"/>
</dbReference>
<evidence type="ECO:0000256" key="1">
    <source>
        <dbReference type="PROSITE-ProRule" id="PRU00259"/>
    </source>
</evidence>
<name>A0A830HD93_9CHLO</name>
<dbReference type="InterPro" id="IPR000225">
    <property type="entry name" value="Armadillo"/>
</dbReference>
<evidence type="ECO:0000313" key="4">
    <source>
        <dbReference type="Proteomes" id="UP000660262"/>
    </source>
</evidence>
<gene>
    <name evidence="3" type="ORF">PPROV_000322700</name>
</gene>
<evidence type="ECO:0000256" key="2">
    <source>
        <dbReference type="SAM" id="MobiDB-lite"/>
    </source>
</evidence>
<reference evidence="3" key="1">
    <citation type="submission" date="2020-10" db="EMBL/GenBank/DDBJ databases">
        <title>Unveiling of a novel bifunctional photoreceptor, Dualchrome1, isolated from a cosmopolitan green alga.</title>
        <authorList>
            <person name="Suzuki S."/>
            <person name="Kawachi M."/>
        </authorList>
    </citation>
    <scope>NUCLEOTIDE SEQUENCE</scope>
    <source>
        <strain evidence="3">NIES 2893</strain>
    </source>
</reference>
<feature type="region of interest" description="Disordered" evidence="2">
    <location>
        <begin position="273"/>
        <end position="307"/>
    </location>
</feature>
<accession>A0A830HD93</accession>
<protein>
    <submittedName>
        <fullName evidence="3">Uncharacterized protein</fullName>
    </submittedName>
</protein>
<proteinExistence type="predicted"/>
<evidence type="ECO:0000313" key="3">
    <source>
        <dbReference type="EMBL" id="GHP04473.1"/>
    </source>
</evidence>
<feature type="compositionally biased region" description="Low complexity" evidence="2">
    <location>
        <begin position="292"/>
        <end position="307"/>
    </location>
</feature>
<dbReference type="OrthoDB" id="7537227at2759"/>
<dbReference type="Gene3D" id="1.25.10.10">
    <property type="entry name" value="Leucine-rich Repeat Variant"/>
    <property type="match status" value="1"/>
</dbReference>
<dbReference type="SUPFAM" id="SSF48371">
    <property type="entry name" value="ARM repeat"/>
    <property type="match status" value="1"/>
</dbReference>
<organism evidence="3 4">
    <name type="scientific">Pycnococcus provasolii</name>
    <dbReference type="NCBI Taxonomy" id="41880"/>
    <lineage>
        <taxon>Eukaryota</taxon>
        <taxon>Viridiplantae</taxon>
        <taxon>Chlorophyta</taxon>
        <taxon>Pseudoscourfieldiophyceae</taxon>
        <taxon>Pseudoscourfieldiales</taxon>
        <taxon>Pycnococcaceae</taxon>
        <taxon>Pycnococcus</taxon>
    </lineage>
</organism>
<dbReference type="Proteomes" id="UP000660262">
    <property type="component" value="Unassembled WGS sequence"/>
</dbReference>
<keyword evidence="4" id="KW-1185">Reference proteome</keyword>
<dbReference type="InterPro" id="IPR016024">
    <property type="entry name" value="ARM-type_fold"/>
</dbReference>
<feature type="region of interest" description="Disordered" evidence="2">
    <location>
        <begin position="344"/>
        <end position="381"/>
    </location>
</feature>
<feature type="compositionally biased region" description="Basic and acidic residues" evidence="2">
    <location>
        <begin position="402"/>
        <end position="426"/>
    </location>
</feature>
<feature type="repeat" description="ARM" evidence="1">
    <location>
        <begin position="140"/>
        <end position="183"/>
    </location>
</feature>
<dbReference type="AlphaFoldDB" id="A0A830HD93"/>
<comment type="caution">
    <text evidence="3">The sequence shown here is derived from an EMBL/GenBank/DDBJ whole genome shotgun (WGS) entry which is preliminary data.</text>
</comment>
<sequence length="460" mass="48763">MSTLLACAFPVSIAELSADDKPTKLKACRAIAQATCTNENDTSYLRGVCAAGLHKPLIANVVEQPDSDHCRWACLAIFYLARDAENRRLLGEAGAVKALVDALNACLSVSCDTLVEPVVMALVNLTCCDVDNSVVVVRQGGVAALLGVIRSGRGKQLCSSSALALSNIANSSEQNRHAVRDVGCTVPVVALLVVAAKINDLELMRNICSLIKVLSRDADAKYEMVAAGAIEALSSTMVRRDAKTGIVELARQTRMVLEPPPEEIEPAATNIQPALQPGLPSAKGMLPPVRTSSKQSSSSSSPPPSSSAAAAAAVSFNAGSNVGTPPSSRGGLFTSIRNFFRNTPQHANPMCDAATAEQSADDDEMSNPFKPSEEEQTEEDELENAIKLSLADAEAAKEAAKEREVEEAKEMERAVKESLEEKENWDAVRNTTNVHEKLPEMMTQADVTSLVFGGLLSTSA</sequence>
<dbReference type="SMART" id="SM00185">
    <property type="entry name" value="ARM"/>
    <property type="match status" value="3"/>
</dbReference>
<feature type="region of interest" description="Disordered" evidence="2">
    <location>
        <begin position="402"/>
        <end position="428"/>
    </location>
</feature>